<evidence type="ECO:0000313" key="2">
    <source>
        <dbReference type="Proteomes" id="UP000284842"/>
    </source>
</evidence>
<evidence type="ECO:0000313" key="1">
    <source>
        <dbReference type="EMBL" id="PPQ74712.1"/>
    </source>
</evidence>
<protein>
    <recommendedName>
        <fullName evidence="3">F-box domain-containing protein</fullName>
    </recommendedName>
</protein>
<proteinExistence type="predicted"/>
<accession>A0A409W864</accession>
<sequence length="574" mass="63179">MTVPQLPLEIVNEIIDFVAASFTSDSDPLSAGSDNDHKRASAFDMDIDDMATAASSNNSLRSEMKAMSLVNSDFLHLCRPHIFREIDVGFGCDKQASLHRLRNLSKFLQDRPYLAHAVRSLTGVFPNPSTVPSNESITMPNHDHSLTNLLDLPNVTSINISSFHVHDDAAMDFSGYSNPSPSPYDAAFYGRDAILARYLPQITSFMLKDVEDVPLVPILSSPTLATLILDGCTVQRVSEIPSPNAVGTGFNLLEYHGKGTSGNSLFLLSLCGNLQRLYFDSDSGYQSDSHLLDDARLSSCFTAMPFNELTEAHFAGEVEELIRFYSEAGRRGLLAFPKLTNLLLSIDTDEEMLGINGDNALGEPHIMFACMSALSFLHLTGPSIHLLDIESCLRPCQTTLQSLRIDWGLTYIPRNGSIPHLDANLYSLSRVINSLSALQDVQLSIHLGFDLDAPKPPLDLTGFAHNVHLVFGEYRFKPAGSVPPLRSLKLEVSLDAYMYRAKEVTGDMGVEDGDDMHMWSDIGEAPGGRWAKEKAIAQYREWLYSTAGPMFEAQLALIGNNAPFLYTSEVLVPH</sequence>
<dbReference type="OrthoDB" id="3122813at2759"/>
<dbReference type="EMBL" id="NHTK01005732">
    <property type="protein sequence ID" value="PPQ74712.1"/>
    <property type="molecule type" value="Genomic_DNA"/>
</dbReference>
<dbReference type="InParanoid" id="A0A409W864"/>
<dbReference type="Proteomes" id="UP000284842">
    <property type="component" value="Unassembled WGS sequence"/>
</dbReference>
<comment type="caution">
    <text evidence="1">The sequence shown here is derived from an EMBL/GenBank/DDBJ whole genome shotgun (WGS) entry which is preliminary data.</text>
</comment>
<keyword evidence="2" id="KW-1185">Reference proteome</keyword>
<evidence type="ECO:0008006" key="3">
    <source>
        <dbReference type="Google" id="ProtNLM"/>
    </source>
</evidence>
<gene>
    <name evidence="1" type="ORF">CVT24_003928</name>
</gene>
<organism evidence="1 2">
    <name type="scientific">Panaeolus cyanescens</name>
    <dbReference type="NCBI Taxonomy" id="181874"/>
    <lineage>
        <taxon>Eukaryota</taxon>
        <taxon>Fungi</taxon>
        <taxon>Dikarya</taxon>
        <taxon>Basidiomycota</taxon>
        <taxon>Agaricomycotina</taxon>
        <taxon>Agaricomycetes</taxon>
        <taxon>Agaricomycetidae</taxon>
        <taxon>Agaricales</taxon>
        <taxon>Agaricineae</taxon>
        <taxon>Galeropsidaceae</taxon>
        <taxon>Panaeolus</taxon>
    </lineage>
</organism>
<reference evidence="1 2" key="1">
    <citation type="journal article" date="2018" name="Evol. Lett.">
        <title>Horizontal gene cluster transfer increased hallucinogenic mushroom diversity.</title>
        <authorList>
            <person name="Reynolds H.T."/>
            <person name="Vijayakumar V."/>
            <person name="Gluck-Thaler E."/>
            <person name="Korotkin H.B."/>
            <person name="Matheny P.B."/>
            <person name="Slot J.C."/>
        </authorList>
    </citation>
    <scope>NUCLEOTIDE SEQUENCE [LARGE SCALE GENOMIC DNA]</scope>
    <source>
        <strain evidence="1 2">2629</strain>
    </source>
</reference>
<name>A0A409W864_9AGAR</name>
<dbReference type="AlphaFoldDB" id="A0A409W864"/>